<accession>A0A9W6XCK2</accession>
<proteinExistence type="predicted"/>
<sequence>MRIPAIRAVRMNARVPVVASARVDAAVGLNKFGLFSATLGALTCGSSQDGTLELTLLGRQLSTREEDEKLWEGVQLGVCGFTSADFRSCLDQVKQELRGAGLPLGNLNMMMFRHAIIGLPKSNEVLIPIKRDLRDALINAGLGVDCSVHVASETFDLFAFKSEERVWDVYSAYGAELQLERTETYNTPELREHYKHELDRIASEAKVEIAICREIEEEVSPCGSMGKRKKRCRDEGTLTIAKSVRLEHGRRSTNLIELLERVASECGQKMGARQR</sequence>
<comment type="caution">
    <text evidence="1">The sequence shown here is derived from an EMBL/GenBank/DDBJ whole genome shotgun (WGS) entry which is preliminary data.</text>
</comment>
<gene>
    <name evidence="1" type="ORF">Pfra01_000959000</name>
</gene>
<reference evidence="1" key="1">
    <citation type="submission" date="2023-04" db="EMBL/GenBank/DDBJ databases">
        <title>Phytophthora fragariaefolia NBRC 109709.</title>
        <authorList>
            <person name="Ichikawa N."/>
            <person name="Sato H."/>
            <person name="Tonouchi N."/>
        </authorList>
    </citation>
    <scope>NUCLEOTIDE SEQUENCE</scope>
    <source>
        <strain evidence="1">NBRC 109709</strain>
    </source>
</reference>
<organism evidence="1 2">
    <name type="scientific">Phytophthora fragariaefolia</name>
    <dbReference type="NCBI Taxonomy" id="1490495"/>
    <lineage>
        <taxon>Eukaryota</taxon>
        <taxon>Sar</taxon>
        <taxon>Stramenopiles</taxon>
        <taxon>Oomycota</taxon>
        <taxon>Peronosporomycetes</taxon>
        <taxon>Peronosporales</taxon>
        <taxon>Peronosporaceae</taxon>
        <taxon>Phytophthora</taxon>
    </lineage>
</organism>
<dbReference type="Proteomes" id="UP001165121">
    <property type="component" value="Unassembled WGS sequence"/>
</dbReference>
<dbReference type="EMBL" id="BSXT01000899">
    <property type="protein sequence ID" value="GMF35838.1"/>
    <property type="molecule type" value="Genomic_DNA"/>
</dbReference>
<name>A0A9W6XCK2_9STRA</name>
<dbReference type="AlphaFoldDB" id="A0A9W6XCK2"/>
<dbReference type="OrthoDB" id="108446at2759"/>
<keyword evidence="2" id="KW-1185">Reference proteome</keyword>
<evidence type="ECO:0000313" key="1">
    <source>
        <dbReference type="EMBL" id="GMF35838.1"/>
    </source>
</evidence>
<evidence type="ECO:0000313" key="2">
    <source>
        <dbReference type="Proteomes" id="UP001165121"/>
    </source>
</evidence>
<protein>
    <submittedName>
        <fullName evidence="1">Unnamed protein product</fullName>
    </submittedName>
</protein>